<gene>
    <name evidence="8" type="ORF">BDV36DRAFT_304456</name>
</gene>
<feature type="transmembrane region" description="Helical" evidence="6">
    <location>
        <begin position="166"/>
        <end position="191"/>
    </location>
</feature>
<dbReference type="InterPro" id="IPR020846">
    <property type="entry name" value="MFS_dom"/>
</dbReference>
<dbReference type="PANTHER" id="PTHR23502">
    <property type="entry name" value="MAJOR FACILITATOR SUPERFAMILY"/>
    <property type="match status" value="1"/>
</dbReference>
<dbReference type="Gene3D" id="1.20.1250.20">
    <property type="entry name" value="MFS general substrate transporter like domains"/>
    <property type="match status" value="1"/>
</dbReference>
<dbReference type="PANTHER" id="PTHR23502:SF51">
    <property type="entry name" value="QUINIDINE RESISTANCE PROTEIN 1-RELATED"/>
    <property type="match status" value="1"/>
</dbReference>
<evidence type="ECO:0000259" key="7">
    <source>
        <dbReference type="PROSITE" id="PS50850"/>
    </source>
</evidence>
<protein>
    <submittedName>
        <fullName evidence="8">MFS transporter</fullName>
    </submittedName>
</protein>
<evidence type="ECO:0000256" key="3">
    <source>
        <dbReference type="ARBA" id="ARBA00022692"/>
    </source>
</evidence>
<feature type="transmembrane region" description="Helical" evidence="6">
    <location>
        <begin position="78"/>
        <end position="96"/>
    </location>
</feature>
<feature type="transmembrane region" description="Helical" evidence="6">
    <location>
        <begin position="40"/>
        <end position="63"/>
    </location>
</feature>
<organism evidence="8 9">
    <name type="scientific">Aspergillus pseudocaelatus</name>
    <dbReference type="NCBI Taxonomy" id="1825620"/>
    <lineage>
        <taxon>Eukaryota</taxon>
        <taxon>Fungi</taxon>
        <taxon>Dikarya</taxon>
        <taxon>Ascomycota</taxon>
        <taxon>Pezizomycotina</taxon>
        <taxon>Eurotiomycetes</taxon>
        <taxon>Eurotiomycetidae</taxon>
        <taxon>Eurotiales</taxon>
        <taxon>Aspergillaceae</taxon>
        <taxon>Aspergillus</taxon>
        <taxon>Aspergillus subgen. Circumdati</taxon>
    </lineage>
</organism>
<evidence type="ECO:0000313" key="9">
    <source>
        <dbReference type="Proteomes" id="UP000325395"/>
    </source>
</evidence>
<evidence type="ECO:0000313" key="8">
    <source>
        <dbReference type="EMBL" id="KAE8413052.1"/>
    </source>
</evidence>
<dbReference type="SUPFAM" id="SSF103473">
    <property type="entry name" value="MFS general substrate transporter"/>
    <property type="match status" value="1"/>
</dbReference>
<feature type="transmembrane region" description="Helical" evidence="6">
    <location>
        <begin position="373"/>
        <end position="393"/>
    </location>
</feature>
<dbReference type="InterPro" id="IPR011701">
    <property type="entry name" value="MFS"/>
</dbReference>
<keyword evidence="9" id="KW-1185">Reference proteome</keyword>
<feature type="transmembrane region" description="Helical" evidence="6">
    <location>
        <begin position="197"/>
        <end position="216"/>
    </location>
</feature>
<keyword evidence="2" id="KW-0813">Transport</keyword>
<proteinExistence type="predicted"/>
<feature type="transmembrane region" description="Helical" evidence="6">
    <location>
        <begin position="436"/>
        <end position="457"/>
    </location>
</feature>
<dbReference type="EMBL" id="ML735816">
    <property type="protein sequence ID" value="KAE8413052.1"/>
    <property type="molecule type" value="Genomic_DNA"/>
</dbReference>
<reference evidence="8 9" key="1">
    <citation type="submission" date="2019-04" db="EMBL/GenBank/DDBJ databases">
        <authorList>
            <consortium name="DOE Joint Genome Institute"/>
            <person name="Mondo S."/>
            <person name="Kjaerbolling I."/>
            <person name="Vesth T."/>
            <person name="Frisvad J.C."/>
            <person name="Nybo J.L."/>
            <person name="Theobald S."/>
            <person name="Kildgaard S."/>
            <person name="Isbrandt T."/>
            <person name="Kuo A."/>
            <person name="Sato A."/>
            <person name="Lyhne E.K."/>
            <person name="Kogle M.E."/>
            <person name="Wiebenga A."/>
            <person name="Kun R.S."/>
            <person name="Lubbers R.J."/>
            <person name="Makela M.R."/>
            <person name="Barry K."/>
            <person name="Chovatia M."/>
            <person name="Clum A."/>
            <person name="Daum C."/>
            <person name="Haridas S."/>
            <person name="He G."/>
            <person name="LaButti K."/>
            <person name="Lipzen A."/>
            <person name="Riley R."/>
            <person name="Salamov A."/>
            <person name="Simmons B.A."/>
            <person name="Magnuson J.K."/>
            <person name="Henrissat B."/>
            <person name="Mortensen U.H."/>
            <person name="Larsen T.O."/>
            <person name="Devries R.P."/>
            <person name="Grigoriev I.V."/>
            <person name="Machida M."/>
            <person name="Baker S.E."/>
            <person name="Andersen M.R."/>
            <person name="Cantor M.N."/>
            <person name="Hua S.X."/>
        </authorList>
    </citation>
    <scope>NUCLEOTIDE SEQUENCE [LARGE SCALE GENOMIC DNA]</scope>
    <source>
        <strain evidence="8 9">CBS 117616</strain>
    </source>
</reference>
<dbReference type="Gene3D" id="1.20.1720.10">
    <property type="entry name" value="Multidrug resistance protein D"/>
    <property type="match status" value="1"/>
</dbReference>
<feature type="transmembrane region" description="Helical" evidence="6">
    <location>
        <begin position="108"/>
        <end position="129"/>
    </location>
</feature>
<feature type="transmembrane region" description="Helical" evidence="6">
    <location>
        <begin position="463"/>
        <end position="483"/>
    </location>
</feature>
<keyword evidence="3 6" id="KW-0812">Transmembrane</keyword>
<feature type="transmembrane region" description="Helical" evidence="6">
    <location>
        <begin position="141"/>
        <end position="159"/>
    </location>
</feature>
<evidence type="ECO:0000256" key="4">
    <source>
        <dbReference type="ARBA" id="ARBA00022989"/>
    </source>
</evidence>
<dbReference type="Proteomes" id="UP000325395">
    <property type="component" value="Unassembled WGS sequence"/>
</dbReference>
<dbReference type="Pfam" id="PF07690">
    <property type="entry name" value="MFS_1"/>
    <property type="match status" value="1"/>
</dbReference>
<keyword evidence="5 6" id="KW-0472">Membrane</keyword>
<name>A0ABQ6W7E2_9EURO</name>
<feature type="transmembrane region" description="Helical" evidence="6">
    <location>
        <begin position="399"/>
        <end position="424"/>
    </location>
</feature>
<evidence type="ECO:0000256" key="2">
    <source>
        <dbReference type="ARBA" id="ARBA00022448"/>
    </source>
</evidence>
<comment type="subcellular location">
    <subcellularLocation>
        <location evidence="1">Membrane</location>
        <topology evidence="1">Multi-pass membrane protein</topology>
    </subcellularLocation>
</comment>
<dbReference type="InterPro" id="IPR036259">
    <property type="entry name" value="MFS_trans_sf"/>
</dbReference>
<evidence type="ECO:0000256" key="1">
    <source>
        <dbReference type="ARBA" id="ARBA00004141"/>
    </source>
</evidence>
<keyword evidence="4 6" id="KW-1133">Transmembrane helix</keyword>
<sequence>MTTQPLESKDVPGTIVDEDIQPPAEVPDVPYTILSEREKICTILIASFSGFLAPISASIYFPALNTLADNLHVSSSEINLSITVYMICQALAPSLVGNFSDQKGRRPGLLICFAVYIAANIGLALQNSYPALMVLRCLQSSGSSGAAVIGAATATDIVVRAERGKYLAYSTMGVTAGQALGPVIGGLLAQFANVHSIFWFLTALAGFMSVVVIIFFPETSRTVVGNGSISPQKWNRRVLDLARRKQPEWTETYSDVTTRPQSKRRPSPLETFKICREKESTMILAFIAFLFCGYATVLSTLPAQLERKYGFNALQIGLCCLPYAFGSLTSRWTVGYLTDWNFRRHARRLDLKLVKNRQTDLTDFPAEIARLQLTVPLVYLASGFIITYSWVMAHHTNLAGPLIMLCLAGHTISGTINTLMTLLVDCHVKKPATAIAASNLFRCLLGAGAVAVATPLINAIGIGWAGTLLAFIWIVFSPLLWVLMKWGHDWRREEIKKRDQAPLSEKGP</sequence>
<feature type="transmembrane region" description="Helical" evidence="6">
    <location>
        <begin position="282"/>
        <end position="301"/>
    </location>
</feature>
<evidence type="ECO:0000256" key="6">
    <source>
        <dbReference type="SAM" id="Phobius"/>
    </source>
</evidence>
<feature type="transmembrane region" description="Helical" evidence="6">
    <location>
        <begin position="313"/>
        <end position="334"/>
    </location>
</feature>
<accession>A0ABQ6W7E2</accession>
<evidence type="ECO:0000256" key="5">
    <source>
        <dbReference type="ARBA" id="ARBA00023136"/>
    </source>
</evidence>
<feature type="domain" description="Major facilitator superfamily (MFS) profile" evidence="7">
    <location>
        <begin position="42"/>
        <end position="485"/>
    </location>
</feature>
<dbReference type="PROSITE" id="PS50850">
    <property type="entry name" value="MFS"/>
    <property type="match status" value="1"/>
</dbReference>